<evidence type="ECO:0000313" key="2">
    <source>
        <dbReference type="EMBL" id="KAK7899161.1"/>
    </source>
</evidence>
<evidence type="ECO:0000313" key="3">
    <source>
        <dbReference type="Proteomes" id="UP001460270"/>
    </source>
</evidence>
<reference evidence="3" key="1">
    <citation type="submission" date="2024-04" db="EMBL/GenBank/DDBJ databases">
        <title>Salinicola lusitanus LLJ914,a marine bacterium isolated from the Okinawa Trough.</title>
        <authorList>
            <person name="Li J."/>
        </authorList>
    </citation>
    <scope>NUCLEOTIDE SEQUENCE [LARGE SCALE GENOMIC DNA]</scope>
</reference>
<dbReference type="AlphaFoldDB" id="A0AAW0NG32"/>
<gene>
    <name evidence="2" type="ORF">WMY93_020014</name>
</gene>
<dbReference type="EMBL" id="JBBPFD010000014">
    <property type="protein sequence ID" value="KAK7899161.1"/>
    <property type="molecule type" value="Genomic_DNA"/>
</dbReference>
<comment type="caution">
    <text evidence="2">The sequence shown here is derived from an EMBL/GenBank/DDBJ whole genome shotgun (WGS) entry which is preliminary data.</text>
</comment>
<feature type="region of interest" description="Disordered" evidence="1">
    <location>
        <begin position="31"/>
        <end position="127"/>
    </location>
</feature>
<proteinExistence type="predicted"/>
<protein>
    <submittedName>
        <fullName evidence="2">Uncharacterized protein</fullName>
    </submittedName>
</protein>
<organism evidence="2 3">
    <name type="scientific">Mugilogobius chulae</name>
    <name type="common">yellowstripe goby</name>
    <dbReference type="NCBI Taxonomy" id="88201"/>
    <lineage>
        <taxon>Eukaryota</taxon>
        <taxon>Metazoa</taxon>
        <taxon>Chordata</taxon>
        <taxon>Craniata</taxon>
        <taxon>Vertebrata</taxon>
        <taxon>Euteleostomi</taxon>
        <taxon>Actinopterygii</taxon>
        <taxon>Neopterygii</taxon>
        <taxon>Teleostei</taxon>
        <taxon>Neoteleostei</taxon>
        <taxon>Acanthomorphata</taxon>
        <taxon>Gobiaria</taxon>
        <taxon>Gobiiformes</taxon>
        <taxon>Gobioidei</taxon>
        <taxon>Gobiidae</taxon>
        <taxon>Gobionellinae</taxon>
        <taxon>Mugilogobius</taxon>
    </lineage>
</organism>
<name>A0AAW0NG32_9GOBI</name>
<dbReference type="Proteomes" id="UP001460270">
    <property type="component" value="Unassembled WGS sequence"/>
</dbReference>
<keyword evidence="3" id="KW-1185">Reference proteome</keyword>
<evidence type="ECO:0000256" key="1">
    <source>
        <dbReference type="SAM" id="MobiDB-lite"/>
    </source>
</evidence>
<sequence length="127" mass="13530">MEASEVFSHLARCRHAHCGWNNGCECKQAEEEKRSRAGGRGGSAGRESSRTQCAEVLRGGRRGGGGGEPELLTHLGAAQGRGLLTSGLPCKQPRPKRGPDPETRVLSYGAENGSRNSLEPLHELTLV</sequence>
<accession>A0AAW0NG32</accession>